<evidence type="ECO:0000313" key="5">
    <source>
        <dbReference type="EMBL" id="GIO68317.1"/>
    </source>
</evidence>
<accession>A0ABQ4LYG5</accession>
<comment type="catalytic activity">
    <reaction evidence="3">
        <text>3',5'-cyclic UMP + H2O = UMP + H(+)</text>
        <dbReference type="Rhea" id="RHEA:70575"/>
        <dbReference type="ChEBI" id="CHEBI:15377"/>
        <dbReference type="ChEBI" id="CHEBI:15378"/>
        <dbReference type="ChEBI" id="CHEBI:57865"/>
        <dbReference type="ChEBI" id="CHEBI:184387"/>
    </reaction>
    <physiologicalReaction direction="left-to-right" evidence="3">
        <dbReference type="Rhea" id="RHEA:70576"/>
    </physiologicalReaction>
</comment>
<evidence type="ECO:0000256" key="3">
    <source>
        <dbReference type="ARBA" id="ARBA00048505"/>
    </source>
</evidence>
<evidence type="ECO:0000256" key="2">
    <source>
        <dbReference type="ARBA" id="ARBA00034301"/>
    </source>
</evidence>
<comment type="caution">
    <text evidence="5">The sequence shown here is derived from an EMBL/GenBank/DDBJ whole genome shotgun (WGS) entry which is preliminary data.</text>
</comment>
<reference evidence="5 6" key="1">
    <citation type="submission" date="2021-03" db="EMBL/GenBank/DDBJ databases">
        <title>Antimicrobial resistance genes in bacteria isolated from Japanese honey, and their potential for conferring macrolide and lincosamide resistance in the American foulbrood pathogen Paenibacillus larvae.</title>
        <authorList>
            <person name="Okamoto M."/>
            <person name="Kumagai M."/>
            <person name="Kanamori H."/>
            <person name="Takamatsu D."/>
        </authorList>
    </citation>
    <scope>NUCLEOTIDE SEQUENCE [LARGE SCALE GENOMIC DNA]</scope>
    <source>
        <strain evidence="5 6">J21TS3</strain>
    </source>
</reference>
<comment type="catalytic activity">
    <reaction evidence="1">
        <text>3',5'-cyclic CMP + H2O = CMP + H(+)</text>
        <dbReference type="Rhea" id="RHEA:72675"/>
        <dbReference type="ChEBI" id="CHEBI:15377"/>
        <dbReference type="ChEBI" id="CHEBI:15378"/>
        <dbReference type="ChEBI" id="CHEBI:58003"/>
        <dbReference type="ChEBI" id="CHEBI:60377"/>
    </reaction>
    <physiologicalReaction direction="left-to-right" evidence="1">
        <dbReference type="Rhea" id="RHEA:72676"/>
    </physiologicalReaction>
</comment>
<sequence>MKIHFLGTAAAEGVPNVFCRCDTCLQSRKLGGKNVRTRASVILDDTWKFDYSADSQMQALRDDIDLGQIEHLLVTHTHYDHFQPQDLISRIEGFAHGIEHPLRIYGNDLVMFHSRQALGHFKNRFAFHRMKPFQPVPIGSATVTPLLADHDPMETCLLYFVEKDGKTLLYGNDTGWFPDATWEWLQGKKADIAILDCTHGLTGNKRQSGHMSADTILDVQSKFLQEKILTENDLIYVTHFTHNAGLLHEDWVRIFEPHGIGVAYDGLILHV</sequence>
<dbReference type="PANTHER" id="PTHR42663">
    <property type="entry name" value="HYDROLASE C777.06C-RELATED-RELATED"/>
    <property type="match status" value="1"/>
</dbReference>
<evidence type="ECO:0000256" key="1">
    <source>
        <dbReference type="ARBA" id="ARBA00034221"/>
    </source>
</evidence>
<organism evidence="5 6">
    <name type="scientific">Paenibacillus cookii</name>
    <dbReference type="NCBI Taxonomy" id="157839"/>
    <lineage>
        <taxon>Bacteria</taxon>
        <taxon>Bacillati</taxon>
        <taxon>Bacillota</taxon>
        <taxon>Bacilli</taxon>
        <taxon>Bacillales</taxon>
        <taxon>Paenibacillaceae</taxon>
        <taxon>Paenibacillus</taxon>
    </lineage>
</organism>
<dbReference type="PANTHER" id="PTHR42663:SF6">
    <property type="entry name" value="HYDROLASE C777.06C-RELATED"/>
    <property type="match status" value="1"/>
</dbReference>
<dbReference type="RefSeq" id="WP_212950764.1">
    <property type="nucleotide sequence ID" value="NZ_BORW01000016.1"/>
</dbReference>
<feature type="domain" description="Metallo-beta-lactamase" evidence="4">
    <location>
        <begin position="62"/>
        <end position="218"/>
    </location>
</feature>
<dbReference type="Pfam" id="PF12706">
    <property type="entry name" value="Lactamase_B_2"/>
    <property type="match status" value="1"/>
</dbReference>
<protein>
    <submittedName>
        <fullName evidence="5">MBL fold metallo-hydrolase</fullName>
    </submittedName>
</protein>
<proteinExistence type="predicted"/>
<dbReference type="EMBL" id="BORW01000016">
    <property type="protein sequence ID" value="GIO68317.1"/>
    <property type="molecule type" value="Genomic_DNA"/>
</dbReference>
<comment type="function">
    <text evidence="2">Counteracts the endogenous Pycsar antiviral defense system. Phosphodiesterase that enables metal-dependent hydrolysis of host cyclic nucleotide Pycsar defense signals such as cCMP and cUMP.</text>
</comment>
<dbReference type="Proteomes" id="UP000680638">
    <property type="component" value="Unassembled WGS sequence"/>
</dbReference>
<dbReference type="InterPro" id="IPR001279">
    <property type="entry name" value="Metallo-B-lactamas"/>
</dbReference>
<name>A0ABQ4LYG5_9BACL</name>
<dbReference type="InterPro" id="IPR036866">
    <property type="entry name" value="RibonucZ/Hydroxyglut_hydro"/>
</dbReference>
<evidence type="ECO:0000313" key="6">
    <source>
        <dbReference type="Proteomes" id="UP000680638"/>
    </source>
</evidence>
<dbReference type="SUPFAM" id="SSF56281">
    <property type="entry name" value="Metallo-hydrolase/oxidoreductase"/>
    <property type="match status" value="1"/>
</dbReference>
<keyword evidence="6" id="KW-1185">Reference proteome</keyword>
<gene>
    <name evidence="5" type="ORF">J21TS3_31380</name>
</gene>
<dbReference type="Gene3D" id="3.60.15.10">
    <property type="entry name" value="Ribonuclease Z/Hydroxyacylglutathione hydrolase-like"/>
    <property type="match status" value="1"/>
</dbReference>
<evidence type="ECO:0000259" key="4">
    <source>
        <dbReference type="Pfam" id="PF12706"/>
    </source>
</evidence>